<evidence type="ECO:0000256" key="1">
    <source>
        <dbReference type="ARBA" id="ARBA00022692"/>
    </source>
</evidence>
<dbReference type="Pfam" id="PF07690">
    <property type="entry name" value="MFS_1"/>
    <property type="match status" value="1"/>
</dbReference>
<feature type="transmembrane region" description="Helical" evidence="4">
    <location>
        <begin position="135"/>
        <end position="157"/>
    </location>
</feature>
<evidence type="ECO:0000313" key="6">
    <source>
        <dbReference type="EMBL" id="ENV23929.1"/>
    </source>
</evidence>
<keyword evidence="1 4" id="KW-0812">Transmembrane</keyword>
<dbReference type="SUPFAM" id="SSF103473">
    <property type="entry name" value="MFS general substrate transporter"/>
    <property type="match status" value="1"/>
</dbReference>
<dbReference type="PATRIC" id="fig|1217651.3.peg.35"/>
<accession>N8YRJ7</accession>
<protein>
    <recommendedName>
        <fullName evidence="5">Major facilitator superfamily (MFS) profile domain-containing protein</fullName>
    </recommendedName>
</protein>
<feature type="transmembrane region" description="Helical" evidence="4">
    <location>
        <begin position="273"/>
        <end position="295"/>
    </location>
</feature>
<sequence length="395" mass="43020">MNQQSWRPFLMVSLALCIGTIGTALASPLYPIYQQLWHLLPSQITYIFVAYMFGCLTTLLFLGRMSNSFGFIRTLQIGLLFAIIGLSLSVFASNSYYLGLGRFIIGIASGLISTSAMLGLIYTIPDSHKQSAAQLSSIITVIGFGLGPFIGGAIAQFSDQPLITPYLPVIVAALLSLISLFKIKTVQFEKQPFSVVPHLQQPEAQFKTLFYITSFSAFCAFGSFSLFASLAPSFIRDIIPWHGPLVSGATIASILMVSAIAQFIAKSMNMHKALNIGLILLISSYVILSVCMLMHWSFLFFISVILVGMGHGLSLLSAFALIHHMTQIENRAAVVSTYLFIAYFGTIVPIIAAGYLSDHFGLMVGVLGFCAGVGTLCCYLLIQHLKNKYRLKIGA</sequence>
<proteinExistence type="predicted"/>
<feature type="transmembrane region" description="Helical" evidence="4">
    <location>
        <begin position="42"/>
        <end position="63"/>
    </location>
</feature>
<evidence type="ECO:0000313" key="7">
    <source>
        <dbReference type="Proteomes" id="UP000013270"/>
    </source>
</evidence>
<gene>
    <name evidence="6" type="ORF">F963_00038</name>
</gene>
<name>N8YRJ7_ACIBZ</name>
<feature type="transmembrane region" description="Helical" evidence="4">
    <location>
        <begin position="362"/>
        <end position="382"/>
    </location>
</feature>
<evidence type="ECO:0000259" key="5">
    <source>
        <dbReference type="PROSITE" id="PS50850"/>
    </source>
</evidence>
<dbReference type="InterPro" id="IPR011701">
    <property type="entry name" value="MFS"/>
</dbReference>
<feature type="domain" description="Major facilitator superfamily (MFS) profile" evidence="5">
    <location>
        <begin position="8"/>
        <end position="386"/>
    </location>
</feature>
<dbReference type="Proteomes" id="UP000013270">
    <property type="component" value="Unassembled WGS sequence"/>
</dbReference>
<dbReference type="Gene3D" id="1.20.1250.20">
    <property type="entry name" value="MFS general substrate transporter like domains"/>
    <property type="match status" value="1"/>
</dbReference>
<evidence type="ECO:0000256" key="2">
    <source>
        <dbReference type="ARBA" id="ARBA00022989"/>
    </source>
</evidence>
<feature type="transmembrane region" description="Helical" evidence="4">
    <location>
        <begin position="334"/>
        <end position="356"/>
    </location>
</feature>
<dbReference type="RefSeq" id="WP_004823993.1">
    <property type="nucleotide sequence ID" value="NZ_KB849458.1"/>
</dbReference>
<feature type="transmembrane region" description="Helical" evidence="4">
    <location>
        <begin position="103"/>
        <end position="123"/>
    </location>
</feature>
<reference evidence="6 7" key="1">
    <citation type="submission" date="2013-02" db="EMBL/GenBank/DDBJ databases">
        <title>The Genome Sequence of Acinetobacter bereziniae NIPH 3.</title>
        <authorList>
            <consortium name="The Broad Institute Genome Sequencing Platform"/>
            <consortium name="The Broad Institute Genome Sequencing Center for Infectious Disease"/>
            <person name="Cerqueira G."/>
            <person name="Feldgarden M."/>
            <person name="Courvalin P."/>
            <person name="Perichon B."/>
            <person name="Grillot-Courvalin C."/>
            <person name="Clermont D."/>
            <person name="Rocha E."/>
            <person name="Yoon E.-J."/>
            <person name="Nemec A."/>
            <person name="Walker B."/>
            <person name="Young S.K."/>
            <person name="Zeng Q."/>
            <person name="Gargeya S."/>
            <person name="Fitzgerald M."/>
            <person name="Haas B."/>
            <person name="Abouelleil A."/>
            <person name="Alvarado L."/>
            <person name="Arachchi H.M."/>
            <person name="Berlin A.M."/>
            <person name="Chapman S.B."/>
            <person name="Dewar J."/>
            <person name="Goldberg J."/>
            <person name="Griggs A."/>
            <person name="Gujja S."/>
            <person name="Hansen M."/>
            <person name="Howarth C."/>
            <person name="Imamovic A."/>
            <person name="Larimer J."/>
            <person name="McCowan C."/>
            <person name="Murphy C."/>
            <person name="Neiman D."/>
            <person name="Pearson M."/>
            <person name="Priest M."/>
            <person name="Roberts A."/>
            <person name="Saif S."/>
            <person name="Shea T."/>
            <person name="Sisk P."/>
            <person name="Sykes S."/>
            <person name="Wortman J."/>
            <person name="Nusbaum C."/>
            <person name="Birren B."/>
        </authorList>
    </citation>
    <scope>NUCLEOTIDE SEQUENCE [LARGE SCALE GENOMIC DNA]</scope>
    <source>
        <strain evidence="6 7">NIPH 3</strain>
    </source>
</reference>
<dbReference type="PROSITE" id="PS50850">
    <property type="entry name" value="MFS"/>
    <property type="match status" value="1"/>
</dbReference>
<feature type="transmembrane region" description="Helical" evidence="4">
    <location>
        <begin position="75"/>
        <end position="97"/>
    </location>
</feature>
<dbReference type="InterPro" id="IPR052714">
    <property type="entry name" value="MFS_Exporter"/>
</dbReference>
<feature type="transmembrane region" description="Helical" evidence="4">
    <location>
        <begin position="301"/>
        <end position="322"/>
    </location>
</feature>
<dbReference type="PANTHER" id="PTHR23531:SF1">
    <property type="entry name" value="QUINOLENE RESISTANCE PROTEIN NORA"/>
    <property type="match status" value="1"/>
</dbReference>
<keyword evidence="2 4" id="KW-1133">Transmembrane helix</keyword>
<keyword evidence="3 4" id="KW-0472">Membrane</keyword>
<evidence type="ECO:0000256" key="4">
    <source>
        <dbReference type="SAM" id="Phobius"/>
    </source>
</evidence>
<dbReference type="EMBL" id="APPK01000001">
    <property type="protein sequence ID" value="ENV23929.1"/>
    <property type="molecule type" value="Genomic_DNA"/>
</dbReference>
<organism evidence="6 7">
    <name type="scientific">Acinetobacter bereziniae NIPH 3</name>
    <dbReference type="NCBI Taxonomy" id="1217651"/>
    <lineage>
        <taxon>Bacteria</taxon>
        <taxon>Pseudomonadati</taxon>
        <taxon>Pseudomonadota</taxon>
        <taxon>Gammaproteobacteria</taxon>
        <taxon>Moraxellales</taxon>
        <taxon>Moraxellaceae</taxon>
        <taxon>Acinetobacter</taxon>
    </lineage>
</organism>
<dbReference type="GO" id="GO:0022857">
    <property type="term" value="F:transmembrane transporter activity"/>
    <property type="evidence" value="ECO:0007669"/>
    <property type="project" value="InterPro"/>
</dbReference>
<dbReference type="PANTHER" id="PTHR23531">
    <property type="entry name" value="QUINOLENE RESISTANCE PROTEIN NORA"/>
    <property type="match status" value="1"/>
</dbReference>
<evidence type="ECO:0000256" key="3">
    <source>
        <dbReference type="ARBA" id="ARBA00023136"/>
    </source>
</evidence>
<comment type="caution">
    <text evidence="6">The sequence shown here is derived from an EMBL/GenBank/DDBJ whole genome shotgun (WGS) entry which is preliminary data.</text>
</comment>
<dbReference type="InterPro" id="IPR036259">
    <property type="entry name" value="MFS_trans_sf"/>
</dbReference>
<feature type="transmembrane region" description="Helical" evidence="4">
    <location>
        <begin position="209"/>
        <end position="235"/>
    </location>
</feature>
<dbReference type="AlphaFoldDB" id="N8YRJ7"/>
<feature type="transmembrane region" description="Helical" evidence="4">
    <location>
        <begin position="163"/>
        <end position="181"/>
    </location>
</feature>
<dbReference type="InterPro" id="IPR020846">
    <property type="entry name" value="MFS_dom"/>
</dbReference>
<feature type="transmembrane region" description="Helical" evidence="4">
    <location>
        <begin position="241"/>
        <end position="261"/>
    </location>
</feature>
<dbReference type="HOGENOM" id="CLU_038683_1_1_6"/>